<evidence type="ECO:0000313" key="1">
    <source>
        <dbReference type="EMBL" id="VDN19761.1"/>
    </source>
</evidence>
<dbReference type="WBParaSite" id="GPUH_0001206701-mRNA-1">
    <property type="protein sequence ID" value="GPUH_0001206701-mRNA-1"/>
    <property type="gene ID" value="GPUH_0001206701"/>
</dbReference>
<evidence type="ECO:0000313" key="2">
    <source>
        <dbReference type="Proteomes" id="UP000271098"/>
    </source>
</evidence>
<dbReference type="Proteomes" id="UP000271098">
    <property type="component" value="Unassembled WGS sequence"/>
</dbReference>
<sequence>MNSCRSVWTHAQEFELVIYAAVSGVFGENSKWLQLLSGKHFQETYKAEYTIPVAAMWNEPNMSYPEMESAYRPIPARQRRLPRFLLPYARPPPEVPAYLKPNLNIMRMPAPIPFPLPGIPLDIPTPHATGPGLSPSSLRSPRSNVPLYQDFCAPSRPLSINITVQTSALKCLIEWKPPALDPAVMYVYKLEVWEGIRCDTYDFPPHIFSFELKTTPGALYKLELSARDVNNSVVAVGTTCMKAGLL</sequence>
<keyword evidence="2" id="KW-1185">Reference proteome</keyword>
<accession>A0A183DTL2</accession>
<proteinExistence type="predicted"/>
<reference evidence="3" key="1">
    <citation type="submission" date="2016-06" db="UniProtKB">
        <authorList>
            <consortium name="WormBaseParasite"/>
        </authorList>
    </citation>
    <scope>IDENTIFICATION</scope>
</reference>
<dbReference type="EMBL" id="UYRT01079003">
    <property type="protein sequence ID" value="VDN19761.1"/>
    <property type="molecule type" value="Genomic_DNA"/>
</dbReference>
<name>A0A183DTL2_9BILA</name>
<protein>
    <submittedName>
        <fullName evidence="3">Fibronectin type-III domain-containing protein</fullName>
    </submittedName>
</protein>
<dbReference type="AlphaFoldDB" id="A0A183DTL2"/>
<evidence type="ECO:0000313" key="3">
    <source>
        <dbReference type="WBParaSite" id="GPUH_0001206701-mRNA-1"/>
    </source>
</evidence>
<reference evidence="1 2" key="2">
    <citation type="submission" date="2018-11" db="EMBL/GenBank/DDBJ databases">
        <authorList>
            <consortium name="Pathogen Informatics"/>
        </authorList>
    </citation>
    <scope>NUCLEOTIDE SEQUENCE [LARGE SCALE GENOMIC DNA]</scope>
</reference>
<gene>
    <name evidence="1" type="ORF">GPUH_LOCUS12053</name>
</gene>
<organism evidence="3">
    <name type="scientific">Gongylonema pulchrum</name>
    <dbReference type="NCBI Taxonomy" id="637853"/>
    <lineage>
        <taxon>Eukaryota</taxon>
        <taxon>Metazoa</taxon>
        <taxon>Ecdysozoa</taxon>
        <taxon>Nematoda</taxon>
        <taxon>Chromadorea</taxon>
        <taxon>Rhabditida</taxon>
        <taxon>Spirurina</taxon>
        <taxon>Spiruromorpha</taxon>
        <taxon>Spiruroidea</taxon>
        <taxon>Gongylonematidae</taxon>
        <taxon>Gongylonema</taxon>
    </lineage>
</organism>